<evidence type="ECO:0008006" key="2">
    <source>
        <dbReference type="Google" id="ProtNLM"/>
    </source>
</evidence>
<organism evidence="1">
    <name type="scientific">marine metagenome</name>
    <dbReference type="NCBI Taxonomy" id="408172"/>
    <lineage>
        <taxon>unclassified sequences</taxon>
        <taxon>metagenomes</taxon>
        <taxon>ecological metagenomes</taxon>
    </lineage>
</organism>
<protein>
    <recommendedName>
        <fullName evidence="2">BioF2-like acetyltransferase domain-containing protein</fullName>
    </recommendedName>
</protein>
<dbReference type="PANTHER" id="PTHR36174">
    <property type="entry name" value="LIPID II:GLYCINE GLYCYLTRANSFERASE"/>
    <property type="match status" value="1"/>
</dbReference>
<dbReference type="InterPro" id="IPR016181">
    <property type="entry name" value="Acyl_CoA_acyltransferase"/>
</dbReference>
<proteinExistence type="predicted"/>
<dbReference type="InterPro" id="IPR050644">
    <property type="entry name" value="PG_Glycine_Bridge_Synth"/>
</dbReference>
<dbReference type="EMBL" id="UINC01106817">
    <property type="protein sequence ID" value="SVC71738.1"/>
    <property type="molecule type" value="Genomic_DNA"/>
</dbReference>
<feature type="non-terminal residue" evidence="1">
    <location>
        <position position="1"/>
    </location>
</feature>
<name>A0A382PGA6_9ZZZZ</name>
<dbReference type="Gene3D" id="3.40.630.30">
    <property type="match status" value="1"/>
</dbReference>
<dbReference type="PANTHER" id="PTHR36174:SF1">
    <property type="entry name" value="LIPID II:GLYCINE GLYCYLTRANSFERASE"/>
    <property type="match status" value="1"/>
</dbReference>
<dbReference type="SUPFAM" id="SSF55729">
    <property type="entry name" value="Acyl-CoA N-acyltransferases (Nat)"/>
    <property type="match status" value="1"/>
</dbReference>
<reference evidence="1" key="1">
    <citation type="submission" date="2018-05" db="EMBL/GenBank/DDBJ databases">
        <authorList>
            <person name="Lanie J.A."/>
            <person name="Ng W.-L."/>
            <person name="Kazmierczak K.M."/>
            <person name="Andrzejewski T.M."/>
            <person name="Davidsen T.M."/>
            <person name="Wayne K.J."/>
            <person name="Tettelin H."/>
            <person name="Glass J.I."/>
            <person name="Rusch D."/>
            <person name="Podicherti R."/>
            <person name="Tsui H.-C.T."/>
            <person name="Winkler M.E."/>
        </authorList>
    </citation>
    <scope>NUCLEOTIDE SEQUENCE</scope>
</reference>
<sequence>HLSKENNMKDVYDSIHGALCSYIKNKKKLLWLLLINYQSQNLDAAETSLMKFGFAPILTKKMFTFLVFSKDIDQDLLILSNNWRHNLKRAKKNEDLKIEWLSSYQDRVKAFSHLSDMYEKLTNRKKFKSGIDLSDAGDLMVTDQSMIIVQAKLQGEVVAIRVASVCNDHILDLIAASNEGATKCYANYLLMWGIIIKMKELNKNYLDTGGIDPASNIGVYNFKKGLNGRLTINGPLWSLGSNPLLEWTTRMFFL</sequence>
<dbReference type="AlphaFoldDB" id="A0A382PGA6"/>
<evidence type="ECO:0000313" key="1">
    <source>
        <dbReference type="EMBL" id="SVC71738.1"/>
    </source>
</evidence>
<accession>A0A382PGA6</accession>
<gene>
    <name evidence="1" type="ORF">METZ01_LOCUS324592</name>
</gene>